<protein>
    <recommendedName>
        <fullName evidence="4">RNI-like protein</fullName>
    </recommendedName>
</protein>
<feature type="region of interest" description="Disordered" evidence="1">
    <location>
        <begin position="481"/>
        <end position="641"/>
    </location>
</feature>
<reference evidence="2" key="1">
    <citation type="submission" date="2022-08" db="EMBL/GenBank/DDBJ databases">
        <authorList>
            <consortium name="DOE Joint Genome Institute"/>
            <person name="Min B."/>
            <person name="Riley R."/>
            <person name="Sierra-Patev S."/>
            <person name="Naranjo-Ortiz M."/>
            <person name="Looney B."/>
            <person name="Konkel Z."/>
            <person name="Slot J.C."/>
            <person name="Sakamoto Y."/>
            <person name="Steenwyk J.L."/>
            <person name="Rokas A."/>
            <person name="Carro J."/>
            <person name="Camarero S."/>
            <person name="Ferreira P."/>
            <person name="Molpeceres G."/>
            <person name="Ruiz-Duenas F.J."/>
            <person name="Serrano A."/>
            <person name="Henrissat B."/>
            <person name="Drula E."/>
            <person name="Hughes K.W."/>
            <person name="Mata J.L."/>
            <person name="Ishikawa N.K."/>
            <person name="Vargas-Isla R."/>
            <person name="Ushijima S."/>
            <person name="Smith C.A."/>
            <person name="Ahrendt S."/>
            <person name="Andreopoulos W."/>
            <person name="He G."/>
            <person name="Labutti K."/>
            <person name="Lipzen A."/>
            <person name="Ng V."/>
            <person name="Sandor L."/>
            <person name="Barry K."/>
            <person name="Martinez A.T."/>
            <person name="Xiao Y."/>
            <person name="Gibbons J.G."/>
            <person name="Terashima K."/>
            <person name="Hibbett D.S."/>
            <person name="Grigoriev I.V."/>
        </authorList>
    </citation>
    <scope>NUCLEOTIDE SEQUENCE</scope>
    <source>
        <strain evidence="2">TFB9207</strain>
    </source>
</reference>
<organism evidence="2 3">
    <name type="scientific">Lentinula raphanica</name>
    <dbReference type="NCBI Taxonomy" id="153919"/>
    <lineage>
        <taxon>Eukaryota</taxon>
        <taxon>Fungi</taxon>
        <taxon>Dikarya</taxon>
        <taxon>Basidiomycota</taxon>
        <taxon>Agaricomycotina</taxon>
        <taxon>Agaricomycetes</taxon>
        <taxon>Agaricomycetidae</taxon>
        <taxon>Agaricales</taxon>
        <taxon>Marasmiineae</taxon>
        <taxon>Omphalotaceae</taxon>
        <taxon>Lentinula</taxon>
    </lineage>
</organism>
<feature type="compositionally biased region" description="Basic and acidic residues" evidence="1">
    <location>
        <begin position="498"/>
        <end position="508"/>
    </location>
</feature>
<name>A0AA38UKT3_9AGAR</name>
<dbReference type="Gene3D" id="3.80.10.10">
    <property type="entry name" value="Ribonuclease Inhibitor"/>
    <property type="match status" value="1"/>
</dbReference>
<evidence type="ECO:0000256" key="1">
    <source>
        <dbReference type="SAM" id="MobiDB-lite"/>
    </source>
</evidence>
<keyword evidence="3" id="KW-1185">Reference proteome</keyword>
<dbReference type="AlphaFoldDB" id="A0AA38UKT3"/>
<feature type="compositionally biased region" description="Basic and acidic residues" evidence="1">
    <location>
        <begin position="621"/>
        <end position="641"/>
    </location>
</feature>
<evidence type="ECO:0008006" key="4">
    <source>
        <dbReference type="Google" id="ProtNLM"/>
    </source>
</evidence>
<feature type="compositionally biased region" description="Polar residues" evidence="1">
    <location>
        <begin position="510"/>
        <end position="529"/>
    </location>
</feature>
<dbReference type="InterPro" id="IPR032675">
    <property type="entry name" value="LRR_dom_sf"/>
</dbReference>
<feature type="compositionally biased region" description="Basic and acidic residues" evidence="1">
    <location>
        <begin position="593"/>
        <end position="603"/>
    </location>
</feature>
<accession>A0AA38UKT3</accession>
<evidence type="ECO:0000313" key="2">
    <source>
        <dbReference type="EMBL" id="KAJ3845040.1"/>
    </source>
</evidence>
<feature type="compositionally biased region" description="Polar residues" evidence="1">
    <location>
        <begin position="555"/>
        <end position="565"/>
    </location>
</feature>
<comment type="caution">
    <text evidence="2">The sequence shown here is derived from an EMBL/GenBank/DDBJ whole genome shotgun (WGS) entry which is preliminary data.</text>
</comment>
<dbReference type="EMBL" id="MU805942">
    <property type="protein sequence ID" value="KAJ3845040.1"/>
    <property type="molecule type" value="Genomic_DNA"/>
</dbReference>
<dbReference type="SUPFAM" id="SSF52047">
    <property type="entry name" value="RNI-like"/>
    <property type="match status" value="1"/>
</dbReference>
<gene>
    <name evidence="2" type="ORF">F5878DRAFT_600361</name>
</gene>
<evidence type="ECO:0000313" key="3">
    <source>
        <dbReference type="Proteomes" id="UP001163846"/>
    </source>
</evidence>
<dbReference type="Proteomes" id="UP001163846">
    <property type="component" value="Unassembled WGS sequence"/>
</dbReference>
<sequence length="695" mass="77326">MDSDIGLTTDYRYVPSLVALCIRQLALYPDQISGVALTYTPPPDSSKFDILKALIPTYNEESFALSAVDPRLWATLVQIYSTTLPEELRTYPISLADTRLPLLQCIPSTSSFSFITILELPGCPHFTDDSLTAIKPLHNLIAIDASETKISAWGLKKLLMPALSLNQVAEESDSLSNAGPLGLRILRLRNCNAIDNTIFSSLQKLLLLSVIDLRGTACDPSSIPVPYKEWSSTALQQSRSSSLYHPTPLIQSVDSLGKHSGTVYSSPNIFQLHVNSLRLHPIEDDVISGFRKQEVRPGAPAVKVEDQAFTFTSNTILPHPPQVDQYMLSVAEKEARESANRLKSRRFYRPVGRLCAPSMGYSPERHYTEFCQKEERKALLLRHNASWSGWERTKKKRRVPVPPRDTLIDPESLSLMLYRPPPPWCSIENLIPAEIQPSKSKQSSISRPTVVTNATTKVDKARIRMIADFKAGVVAAARNRTSGNMMPSFDGPNPNSDESNKLSNKEVSEPVQSMLQGRNPFRNSTTATTVDKPVLTSKNNPAGSMSMEPRDRGKGTQTKSTITTQPERPPPSPKLKRPLKPISSVHVPELPPEEMKKLKESMMKKPRTSLPSGSSSSVADRSYDSSRRKSLPPRKDGNIKELIQRTTEISVPHRRKVEEAMELAHIQTEQDFTGPKTLTKTKGKIGFDWKSWGTS</sequence>
<proteinExistence type="predicted"/>
<feature type="compositionally biased region" description="Low complexity" evidence="1">
    <location>
        <begin position="609"/>
        <end position="620"/>
    </location>
</feature>